<sequence length="206" mass="22851">MGGFHGAAAGLQLKNIVHICFVGVCDHIWIDQLNVTKRCARLKATGQLAEHEHCLVGIFFGQVFADKWLTLGRHDQRVDDVKVNGQKRAYWVHVAGGQVGRFRVQFGLERVLEKIFVHCSEQGDAGLVDVEASGAHVEQCDAQYRAQIDGLKRGLEKIVFGQAIRLAFVQIVQVDFAQAEKAQVGYFLGQSGIAFVNHPVEHRAHI</sequence>
<comment type="caution">
    <text evidence="1">The sequence shown here is derived from an EMBL/GenBank/DDBJ whole genome shotgun (WGS) entry which is preliminary data.</text>
</comment>
<name>A0A3M7SS97_BRAPC</name>
<dbReference type="AlphaFoldDB" id="A0A3M7SS97"/>
<accession>A0A3M7SS97</accession>
<reference evidence="1 2" key="1">
    <citation type="journal article" date="2018" name="Sci. Rep.">
        <title>Genomic signatures of local adaptation to the degree of environmental predictability in rotifers.</title>
        <authorList>
            <person name="Franch-Gras L."/>
            <person name="Hahn C."/>
            <person name="Garcia-Roger E.M."/>
            <person name="Carmona M.J."/>
            <person name="Serra M."/>
            <person name="Gomez A."/>
        </authorList>
    </citation>
    <scope>NUCLEOTIDE SEQUENCE [LARGE SCALE GENOMIC DNA]</scope>
    <source>
        <strain evidence="1">HYR1</strain>
    </source>
</reference>
<protein>
    <submittedName>
        <fullName evidence="1">Uncharacterized protein</fullName>
    </submittedName>
</protein>
<organism evidence="1 2">
    <name type="scientific">Brachionus plicatilis</name>
    <name type="common">Marine rotifer</name>
    <name type="synonym">Brachionus muelleri</name>
    <dbReference type="NCBI Taxonomy" id="10195"/>
    <lineage>
        <taxon>Eukaryota</taxon>
        <taxon>Metazoa</taxon>
        <taxon>Spiralia</taxon>
        <taxon>Gnathifera</taxon>
        <taxon>Rotifera</taxon>
        <taxon>Eurotatoria</taxon>
        <taxon>Monogononta</taxon>
        <taxon>Pseudotrocha</taxon>
        <taxon>Ploima</taxon>
        <taxon>Brachionidae</taxon>
        <taxon>Brachionus</taxon>
    </lineage>
</organism>
<evidence type="ECO:0000313" key="2">
    <source>
        <dbReference type="Proteomes" id="UP000276133"/>
    </source>
</evidence>
<evidence type="ECO:0000313" key="1">
    <source>
        <dbReference type="EMBL" id="RNA38653.1"/>
    </source>
</evidence>
<keyword evidence="2" id="KW-1185">Reference proteome</keyword>
<proteinExistence type="predicted"/>
<dbReference type="EMBL" id="REGN01000845">
    <property type="protein sequence ID" value="RNA38653.1"/>
    <property type="molecule type" value="Genomic_DNA"/>
</dbReference>
<dbReference type="Proteomes" id="UP000276133">
    <property type="component" value="Unassembled WGS sequence"/>
</dbReference>
<gene>
    <name evidence="1" type="ORF">BpHYR1_043901</name>
</gene>